<evidence type="ECO:0000313" key="3">
    <source>
        <dbReference type="EMBL" id="WBA08339.1"/>
    </source>
</evidence>
<reference evidence="3" key="1">
    <citation type="submission" date="2022-09" db="EMBL/GenBank/DDBJ databases">
        <authorList>
            <person name="Li Z.-J."/>
        </authorList>
    </citation>
    <scope>NUCLEOTIDE SEQUENCE</scope>
    <source>
        <strain evidence="3">TGB11</strain>
    </source>
</reference>
<evidence type="ECO:0000259" key="2">
    <source>
        <dbReference type="PROSITE" id="PS51708"/>
    </source>
</evidence>
<dbReference type="PROSITE" id="PS51707">
    <property type="entry name" value="CYTH"/>
    <property type="match status" value="1"/>
</dbReference>
<evidence type="ECO:0000259" key="1">
    <source>
        <dbReference type="PROSITE" id="PS51707"/>
    </source>
</evidence>
<dbReference type="InterPro" id="IPR038186">
    <property type="entry name" value="CHAD_dom_sf"/>
</dbReference>
<accession>A0AA47LR08</accession>
<dbReference type="Pfam" id="PF01928">
    <property type="entry name" value="CYTH"/>
    <property type="match status" value="1"/>
</dbReference>
<dbReference type="PANTHER" id="PTHR39569">
    <property type="entry name" value="INORGANIC TRIPHOSPHATASE"/>
    <property type="match status" value="1"/>
</dbReference>
<dbReference type="Pfam" id="PF05235">
    <property type="entry name" value="CHAD"/>
    <property type="match status" value="1"/>
</dbReference>
<dbReference type="GO" id="GO:0050355">
    <property type="term" value="F:inorganic triphosphate phosphatase activity"/>
    <property type="evidence" value="ECO:0007669"/>
    <property type="project" value="InterPro"/>
</dbReference>
<dbReference type="CDD" id="cd07756">
    <property type="entry name" value="CYTH-like_Pase_CHAD"/>
    <property type="match status" value="1"/>
</dbReference>
<dbReference type="EMBL" id="CP114588">
    <property type="protein sequence ID" value="WBA08339.1"/>
    <property type="molecule type" value="Genomic_DNA"/>
</dbReference>
<dbReference type="RefSeq" id="WP_269578817.1">
    <property type="nucleotide sequence ID" value="NZ_CP114588.1"/>
</dbReference>
<dbReference type="InterPro" id="IPR023577">
    <property type="entry name" value="CYTH_domain"/>
</dbReference>
<gene>
    <name evidence="3" type="ORF">N8M53_11080</name>
</gene>
<dbReference type="AlphaFoldDB" id="A0AA47LR08"/>
<dbReference type="SMART" id="SM00880">
    <property type="entry name" value="CHAD"/>
    <property type="match status" value="1"/>
</dbReference>
<dbReference type="PANTHER" id="PTHR39569:SF1">
    <property type="entry name" value="INORGANIC TRIPHOSPHATASE"/>
    <property type="match status" value="1"/>
</dbReference>
<proteinExistence type="predicted"/>
<feature type="domain" description="CHAD" evidence="2">
    <location>
        <begin position="220"/>
        <end position="485"/>
    </location>
</feature>
<evidence type="ECO:0000313" key="4">
    <source>
        <dbReference type="Proteomes" id="UP001164748"/>
    </source>
</evidence>
<dbReference type="Gene3D" id="1.40.20.10">
    <property type="entry name" value="CHAD domain"/>
    <property type="match status" value="1"/>
</dbReference>
<dbReference type="InterPro" id="IPR033469">
    <property type="entry name" value="CYTH-like_dom_sf"/>
</dbReference>
<protein>
    <submittedName>
        <fullName evidence="3">Inorganic triphosphatase</fullName>
    </submittedName>
</protein>
<dbReference type="Proteomes" id="UP001164748">
    <property type="component" value="Chromosome"/>
</dbReference>
<feature type="domain" description="CYTH" evidence="1">
    <location>
        <begin position="2"/>
        <end position="204"/>
    </location>
</feature>
<name>A0AA47LR08_9GAMM</name>
<dbReference type="InterPro" id="IPR039013">
    <property type="entry name" value="YgiF"/>
</dbReference>
<dbReference type="SUPFAM" id="SSF55154">
    <property type="entry name" value="CYTH-like phosphatases"/>
    <property type="match status" value="1"/>
</dbReference>
<dbReference type="Gene3D" id="2.40.320.10">
    <property type="entry name" value="Hypothetical Protein Pfu-838710-001"/>
    <property type="match status" value="1"/>
</dbReference>
<dbReference type="SMART" id="SM01118">
    <property type="entry name" value="CYTH"/>
    <property type="match status" value="1"/>
</dbReference>
<dbReference type="GO" id="GO:0046872">
    <property type="term" value="F:metal ion binding"/>
    <property type="evidence" value="ECO:0007669"/>
    <property type="project" value="TreeGrafter"/>
</dbReference>
<organism evidence="3 4">
    <name type="scientific">Salinivibrio kushneri</name>
    <dbReference type="NCBI Taxonomy" id="1908198"/>
    <lineage>
        <taxon>Bacteria</taxon>
        <taxon>Pseudomonadati</taxon>
        <taxon>Pseudomonadota</taxon>
        <taxon>Gammaproteobacteria</taxon>
        <taxon>Vibrionales</taxon>
        <taxon>Vibrionaceae</taxon>
        <taxon>Salinivibrio</taxon>
    </lineage>
</organism>
<dbReference type="InterPro" id="IPR007899">
    <property type="entry name" value="CHAD_dom"/>
</dbReference>
<dbReference type="PROSITE" id="PS51708">
    <property type="entry name" value="CHAD"/>
    <property type="match status" value="1"/>
</dbReference>
<sequence length="507" mass="58414">MDTEIELKFFVSSDFSHRIRDKIVSVKQLQQSQRELGNIYFDTPDFTLRKHDIGLRVRRFDGVYIQTLKTAGRVVAGLHQRPEYNAELNGPEPDLSLIPVDAWPDDLDVDALSQALQPLFSTDFVRQQWLLATDDGSQIELASDQGEVSTETGDKDVISEVELELISGQTDALFSLARSLADDGGLRLGNLSKAARGYRLATGYQGDPVKALSIVKLGANDSQEKALIRILEHALNHWHYHEQIYIERESLEALQEIRYAVLLIRQAFVLFGGVVPRRASSLLRQELQWFEGELAWLDDAWANARLCEDKGQYLRKLNARKTLVKNLKAEQARLPEREDIVALLHTSRYCNLLLDLSRWILSKGWQPFLDDKAADKLAQPIQHLADKALPESWHELLDAFDETKTLTRHDYFDQYPRLQRNLLLGTCLASLYDKSQRKAFRLPWLDMLQGIEELRLLEPVRERVVEIDDEEDKKQAEKWLARKEESLFHAMTQSRQTGLRLTPYWQE</sequence>